<dbReference type="PANTHER" id="PTHR37804">
    <property type="entry name" value="CDAA REGULATORY PROTEIN CDAR"/>
    <property type="match status" value="1"/>
</dbReference>
<evidence type="ECO:0000313" key="3">
    <source>
        <dbReference type="Proteomes" id="UP000031938"/>
    </source>
</evidence>
<dbReference type="Gene3D" id="2.170.120.40">
    <property type="entry name" value="YbbR-like domain"/>
    <property type="match status" value="2"/>
</dbReference>
<feature type="region of interest" description="Disordered" evidence="1">
    <location>
        <begin position="268"/>
        <end position="312"/>
    </location>
</feature>
<dbReference type="Pfam" id="PF07949">
    <property type="entry name" value="YbbR"/>
    <property type="match status" value="3"/>
</dbReference>
<reference evidence="2 3" key="1">
    <citation type="submission" date="2015-01" db="EMBL/GenBank/DDBJ databases">
        <title>Genome sequencing of Jeotgalibacillus soli.</title>
        <authorList>
            <person name="Goh K.M."/>
            <person name="Chan K.-G."/>
            <person name="Yaakop A.S."/>
            <person name="Ee R."/>
            <person name="Gan H.M."/>
            <person name="Chan C.S."/>
        </authorList>
    </citation>
    <scope>NUCLEOTIDE SEQUENCE [LARGE SCALE GENOMIC DNA]</scope>
    <source>
        <strain evidence="2 3">P9</strain>
    </source>
</reference>
<accession>A0A0C2W6X6</accession>
<sequence length="398" mass="43066">MDVIYDQDTLVATGVPTTVDVTIEGPRQVVQQAKAVRDFRVFLNLSDLSIGRHQVALQHEGLSSRLRVTLSHPVADIYIDERVTEEFRVDPEFNNAIIPDGYELDALSVNPQTVEITGAKNVIESIRYVRASIDLNDPIDEEATVESQVQVLDQNLDKLSVSVDPPAVEVTISVTQPSKEVALVANQTGTIAEGLEVASLTLNDDAVTIYGQADALAEIDEIPVTFDLTGIEQSGSRIEVPIPLPDGVSRLSQQTASAIVIFNEVEEAANPDSNEQSVGEQAPSSNEGDQASNPDPDSDTIVDSTEEEQTLSGLPVEVRGVSDDLRTAFIEPPSGELDLRVTGEQAELAEISEEDVSLYVDMTDLDEGEHELEVQIDGPANVTYILSQPSIRIELAKV</sequence>
<feature type="compositionally biased region" description="Acidic residues" evidence="1">
    <location>
        <begin position="296"/>
        <end position="309"/>
    </location>
</feature>
<keyword evidence="3" id="KW-1185">Reference proteome</keyword>
<dbReference type="STRING" id="889306.KP78_01580"/>
<proteinExistence type="predicted"/>
<dbReference type="InterPro" id="IPR012505">
    <property type="entry name" value="YbbR"/>
</dbReference>
<comment type="caution">
    <text evidence="2">The sequence shown here is derived from an EMBL/GenBank/DDBJ whole genome shotgun (WGS) entry which is preliminary data.</text>
</comment>
<feature type="compositionally biased region" description="Polar residues" evidence="1">
    <location>
        <begin position="271"/>
        <end position="295"/>
    </location>
</feature>
<organism evidence="2 3">
    <name type="scientific">Jeotgalibacillus soli</name>
    <dbReference type="NCBI Taxonomy" id="889306"/>
    <lineage>
        <taxon>Bacteria</taxon>
        <taxon>Bacillati</taxon>
        <taxon>Bacillota</taxon>
        <taxon>Bacilli</taxon>
        <taxon>Bacillales</taxon>
        <taxon>Caryophanaceae</taxon>
        <taxon>Jeotgalibacillus</taxon>
    </lineage>
</organism>
<evidence type="ECO:0008006" key="4">
    <source>
        <dbReference type="Google" id="ProtNLM"/>
    </source>
</evidence>
<evidence type="ECO:0000313" key="2">
    <source>
        <dbReference type="EMBL" id="KIL51788.1"/>
    </source>
</evidence>
<dbReference type="Gene3D" id="2.170.120.30">
    <property type="match status" value="2"/>
</dbReference>
<dbReference type="AlphaFoldDB" id="A0A0C2W6X6"/>
<dbReference type="InterPro" id="IPR053154">
    <property type="entry name" value="c-di-AMP_regulator"/>
</dbReference>
<name>A0A0C2W6X6_9BACL</name>
<dbReference type="EMBL" id="JXRP01000006">
    <property type="protein sequence ID" value="KIL51788.1"/>
    <property type="molecule type" value="Genomic_DNA"/>
</dbReference>
<dbReference type="PANTHER" id="PTHR37804:SF1">
    <property type="entry name" value="CDAA REGULATORY PROTEIN CDAR"/>
    <property type="match status" value="1"/>
</dbReference>
<evidence type="ECO:0000256" key="1">
    <source>
        <dbReference type="SAM" id="MobiDB-lite"/>
    </source>
</evidence>
<gene>
    <name evidence="2" type="ORF">KP78_01580</name>
</gene>
<dbReference type="PATRIC" id="fig|889306.3.peg.160"/>
<dbReference type="Proteomes" id="UP000031938">
    <property type="component" value="Unassembled WGS sequence"/>
</dbReference>
<protein>
    <recommendedName>
        <fullName evidence="4">YbbR family protein</fullName>
    </recommendedName>
</protein>